<organism evidence="1 2">
    <name type="scientific">Thelohanellus kitauei</name>
    <name type="common">Myxosporean</name>
    <dbReference type="NCBI Taxonomy" id="669202"/>
    <lineage>
        <taxon>Eukaryota</taxon>
        <taxon>Metazoa</taxon>
        <taxon>Cnidaria</taxon>
        <taxon>Myxozoa</taxon>
        <taxon>Myxosporea</taxon>
        <taxon>Bivalvulida</taxon>
        <taxon>Platysporina</taxon>
        <taxon>Myxobolidae</taxon>
        <taxon>Thelohanellus</taxon>
    </lineage>
</organism>
<sequence>MHNFLLPDETGSMWCLSRCRRLKLVILLNNLTLCIAGQTITYWGLKISGRLGINREAVKKKLIITTNKQLVFSLGLVCSETVEICENHKPCIYILEIRKYSDDIIINGLFLVGSETILSGGVNA</sequence>
<evidence type="ECO:0000313" key="1">
    <source>
        <dbReference type="EMBL" id="KII68477.1"/>
    </source>
</evidence>
<name>A0A0C2N3L4_THEKT</name>
<keyword evidence="2" id="KW-1185">Reference proteome</keyword>
<proteinExistence type="predicted"/>
<reference evidence="1 2" key="1">
    <citation type="journal article" date="2014" name="Genome Biol. Evol.">
        <title>The genome of the myxosporean Thelohanellus kitauei shows adaptations to nutrient acquisition within its fish host.</title>
        <authorList>
            <person name="Yang Y."/>
            <person name="Xiong J."/>
            <person name="Zhou Z."/>
            <person name="Huo F."/>
            <person name="Miao W."/>
            <person name="Ran C."/>
            <person name="Liu Y."/>
            <person name="Zhang J."/>
            <person name="Feng J."/>
            <person name="Wang M."/>
            <person name="Wang M."/>
            <person name="Wang L."/>
            <person name="Yao B."/>
        </authorList>
    </citation>
    <scope>NUCLEOTIDE SEQUENCE [LARGE SCALE GENOMIC DNA]</scope>
    <source>
        <strain evidence="1">Wuqing</strain>
    </source>
</reference>
<accession>A0A0C2N3L4</accession>
<dbReference type="EMBL" id="JWZT01002856">
    <property type="protein sequence ID" value="KII68477.1"/>
    <property type="molecule type" value="Genomic_DNA"/>
</dbReference>
<comment type="caution">
    <text evidence="1">The sequence shown here is derived from an EMBL/GenBank/DDBJ whole genome shotgun (WGS) entry which is preliminary data.</text>
</comment>
<protein>
    <submittedName>
        <fullName evidence="1">Uncharacterized protein</fullName>
    </submittedName>
</protein>
<gene>
    <name evidence="1" type="ORF">RF11_06915</name>
</gene>
<evidence type="ECO:0000313" key="2">
    <source>
        <dbReference type="Proteomes" id="UP000031668"/>
    </source>
</evidence>
<dbReference type="AlphaFoldDB" id="A0A0C2N3L4"/>
<dbReference type="Proteomes" id="UP000031668">
    <property type="component" value="Unassembled WGS sequence"/>
</dbReference>